<dbReference type="KEGG" id="hmn:HM131_11995"/>
<dbReference type="AlphaFoldDB" id="A0A1W5ZW61"/>
<sequence>MLTYTSKDHFSKELNYVNQQNISMTSWIDPYVYQTLSSITGTNVVVQTSQGSLRGPLKNVMPDHIVVEVSGNPFFIRTQEIVWVTPSQF</sequence>
<evidence type="ECO:0000313" key="1">
    <source>
        <dbReference type="EMBL" id="ARI77520.1"/>
    </source>
</evidence>
<name>A0A1W5ZW61_9BACI</name>
<reference evidence="1 2" key="1">
    <citation type="submission" date="2017-04" db="EMBL/GenBank/DDBJ databases">
        <title>The whole genome sequencing and assembly of Halobacillus mangrovi strain.</title>
        <authorList>
            <person name="Lee S.-J."/>
            <person name="Park M.-K."/>
            <person name="Kim J.-Y."/>
            <person name="Lee Y.-J."/>
            <person name="Yi H."/>
            <person name="Bahn Y.-S."/>
            <person name="Kim J.F."/>
            <person name="Lee D.-W."/>
        </authorList>
    </citation>
    <scope>NUCLEOTIDE SEQUENCE [LARGE SCALE GENOMIC DNA]</scope>
    <source>
        <strain evidence="1 2">KTB 131</strain>
    </source>
</reference>
<keyword evidence="2" id="KW-1185">Reference proteome</keyword>
<gene>
    <name evidence="1" type="ORF">HM131_11995</name>
</gene>
<organism evidence="1 2">
    <name type="scientific">Halobacillus mangrovi</name>
    <dbReference type="NCBI Taxonomy" id="402384"/>
    <lineage>
        <taxon>Bacteria</taxon>
        <taxon>Bacillati</taxon>
        <taxon>Bacillota</taxon>
        <taxon>Bacilli</taxon>
        <taxon>Bacillales</taxon>
        <taxon>Bacillaceae</taxon>
        <taxon>Halobacillus</taxon>
    </lineage>
</organism>
<dbReference type="InterPro" id="IPR020139">
    <property type="entry name" value="DUF2642"/>
</dbReference>
<dbReference type="OrthoDB" id="2439488at2"/>
<evidence type="ECO:0008006" key="3">
    <source>
        <dbReference type="Google" id="ProtNLM"/>
    </source>
</evidence>
<dbReference type="Pfam" id="PF10842">
    <property type="entry name" value="DUF2642"/>
    <property type="match status" value="1"/>
</dbReference>
<dbReference type="STRING" id="402384.HM131_11995"/>
<protein>
    <recommendedName>
        <fullName evidence="3">DUF2642 domain-containing protein</fullName>
    </recommendedName>
</protein>
<evidence type="ECO:0000313" key="2">
    <source>
        <dbReference type="Proteomes" id="UP000192527"/>
    </source>
</evidence>
<dbReference type="Proteomes" id="UP000192527">
    <property type="component" value="Chromosome"/>
</dbReference>
<accession>A0A1W5ZW61</accession>
<proteinExistence type="predicted"/>
<dbReference type="EMBL" id="CP020772">
    <property type="protein sequence ID" value="ARI77520.1"/>
    <property type="molecule type" value="Genomic_DNA"/>
</dbReference>